<keyword evidence="2" id="KW-0808">Transferase</keyword>
<keyword evidence="1" id="KW-0812">Transmembrane</keyword>
<dbReference type="InterPro" id="IPR029063">
    <property type="entry name" value="SAM-dependent_MTases_sf"/>
</dbReference>
<dbReference type="EMBL" id="RJSG01000001">
    <property type="protein sequence ID" value="RNL80984.1"/>
    <property type="molecule type" value="Genomic_DNA"/>
</dbReference>
<dbReference type="OrthoDB" id="823440at2"/>
<feature type="transmembrane region" description="Helical" evidence="1">
    <location>
        <begin position="21"/>
        <end position="40"/>
    </location>
</feature>
<keyword evidence="1" id="KW-1133">Transmembrane helix</keyword>
<dbReference type="RefSeq" id="WP_123232193.1">
    <property type="nucleotide sequence ID" value="NZ_RJSG01000001.1"/>
</dbReference>
<dbReference type="SUPFAM" id="SSF53335">
    <property type="entry name" value="S-adenosyl-L-methionine-dependent methyltransferases"/>
    <property type="match status" value="1"/>
</dbReference>
<organism evidence="2 3">
    <name type="scientific">Nocardioides marmorisolisilvae</name>
    <dbReference type="NCBI Taxonomy" id="1542737"/>
    <lineage>
        <taxon>Bacteria</taxon>
        <taxon>Bacillati</taxon>
        <taxon>Actinomycetota</taxon>
        <taxon>Actinomycetes</taxon>
        <taxon>Propionibacteriales</taxon>
        <taxon>Nocardioidaceae</taxon>
        <taxon>Nocardioides</taxon>
    </lineage>
</organism>
<gene>
    <name evidence="2" type="ORF">EFL95_00950</name>
</gene>
<dbReference type="Pfam" id="PF13578">
    <property type="entry name" value="Methyltransf_24"/>
    <property type="match status" value="1"/>
</dbReference>
<keyword evidence="3" id="KW-1185">Reference proteome</keyword>
<dbReference type="GO" id="GO:0008168">
    <property type="term" value="F:methyltransferase activity"/>
    <property type="evidence" value="ECO:0007669"/>
    <property type="project" value="UniProtKB-KW"/>
</dbReference>
<keyword evidence="2" id="KW-0489">Methyltransferase</keyword>
<feature type="transmembrane region" description="Helical" evidence="1">
    <location>
        <begin position="52"/>
        <end position="73"/>
    </location>
</feature>
<reference evidence="2 3" key="1">
    <citation type="submission" date="2018-11" db="EMBL/GenBank/DDBJ databases">
        <authorList>
            <person name="Li F."/>
        </authorList>
    </citation>
    <scope>NUCLEOTIDE SEQUENCE [LARGE SCALE GENOMIC DNA]</scope>
    <source>
        <strain evidence="2 3">KIS18-7</strain>
    </source>
</reference>
<protein>
    <submittedName>
        <fullName evidence="2">Class I SAM-dependent methyltransferase</fullName>
    </submittedName>
</protein>
<name>A0A3N0DZG2_9ACTN</name>
<dbReference type="GO" id="GO:0032259">
    <property type="term" value="P:methylation"/>
    <property type="evidence" value="ECO:0007669"/>
    <property type="project" value="UniProtKB-KW"/>
</dbReference>
<dbReference type="Gene3D" id="3.40.50.150">
    <property type="entry name" value="Vaccinia Virus protein VP39"/>
    <property type="match status" value="1"/>
</dbReference>
<evidence type="ECO:0000313" key="3">
    <source>
        <dbReference type="Proteomes" id="UP000277094"/>
    </source>
</evidence>
<evidence type="ECO:0000256" key="1">
    <source>
        <dbReference type="SAM" id="Phobius"/>
    </source>
</evidence>
<proteinExistence type="predicted"/>
<evidence type="ECO:0000313" key="2">
    <source>
        <dbReference type="EMBL" id="RNL80984.1"/>
    </source>
</evidence>
<keyword evidence="1" id="KW-0472">Membrane</keyword>
<sequence>MAQERKTGPAARARLGGREQALLGFVVAAAVLGIVVLVVIGRSDLGADGVVVTVVLGVALMQAVTLAGLVYVVRAVRRDAIKSQRFSERVDRSAKGTRDRLTRLEQAAKLQKTHHDLTLDLGKQMAADRKEAQRQQLAGQRQVQALLNLKDLVRLEAAAPPAGGWAASADLLLFCVDRLLEDKPQLVVECGSGLSTLFLSLAIEQHGLPTRVVALEHNADYAAKTQAVLERHGVAHRADVRVAPLERTSLADHETHWYSEAALDGLDQIGMLLVDGPPSTTGSHARYPAVPLLRDHFAARCTIVVDDLNRVSDQETVELWTGLLPDFSFSISKDFEKHIGLLERR</sequence>
<dbReference type="AlphaFoldDB" id="A0A3N0DZG2"/>
<comment type="caution">
    <text evidence="2">The sequence shown here is derived from an EMBL/GenBank/DDBJ whole genome shotgun (WGS) entry which is preliminary data.</text>
</comment>
<accession>A0A3N0DZG2</accession>
<dbReference type="Proteomes" id="UP000277094">
    <property type="component" value="Unassembled WGS sequence"/>
</dbReference>